<accession>A0A3L7Z2U1</accession>
<reference evidence="2 3" key="1">
    <citation type="submission" date="2018-09" db="EMBL/GenBank/DDBJ databases">
        <title>Murine metabolic-syndrome-specific gut microbial biobank.</title>
        <authorList>
            <person name="Liu C."/>
        </authorList>
    </citation>
    <scope>NUCLEOTIDE SEQUENCE [LARGE SCALE GENOMIC DNA]</scope>
    <source>
        <strain evidence="2 3">0.1X-D8-26</strain>
    </source>
</reference>
<name>A0A3L7Z2U1_9BACE</name>
<feature type="domain" description="SusE outer membrane protein" evidence="1">
    <location>
        <begin position="46"/>
        <end position="146"/>
    </location>
</feature>
<sequence length="441" mass="50555">MDELINTIKSIRNMRNKLFYTYLPLVVLFILGGCKDDKEADLTWLTNPDEKMELTVSATDIELDRDRPNDVALSFDWTPAREMPEDYAISYVTKIDIEGHEFESCVRVDEDYGVFNKSYTTEELQMLLVDKWGQNYSKVVPVQFRVIAKWEGGPRYAMPEVRTVTVNVRPYRPLVWEANRIVLSGTSTDNDKLVMSKTMENEFQYAFVQDLVQGEMGIALETEQGDTYIQLAEGVNNWIDGEEVDVVLGDEPTMLNLPKDGEYRVILNTQTRKLKIYSPDKKLEPYVAEFPDKLGGGPYRVEVTNLWAYGDITKWTNNLKDGHFKQSLADPQILVGKTTWVSDWGSEPGKKENGKFVLNVQAINPNFPGGPNFSWSIGPVVPEEERDNPNFKQKVPLQLNVWTPIGMGHSVQQRESHFTWLMGNILTIVDLRNQRIYMSEN</sequence>
<dbReference type="InterPro" id="IPR025970">
    <property type="entry name" value="SusE"/>
</dbReference>
<gene>
    <name evidence="2" type="ORF">D7Y07_07705</name>
</gene>
<evidence type="ECO:0000313" key="2">
    <source>
        <dbReference type="EMBL" id="RLT80577.1"/>
    </source>
</evidence>
<dbReference type="EMBL" id="RAZM01000017">
    <property type="protein sequence ID" value="RLT80577.1"/>
    <property type="molecule type" value="Genomic_DNA"/>
</dbReference>
<evidence type="ECO:0000259" key="1">
    <source>
        <dbReference type="Pfam" id="PF14292"/>
    </source>
</evidence>
<dbReference type="Proteomes" id="UP000267159">
    <property type="component" value="Unassembled WGS sequence"/>
</dbReference>
<organism evidence="2 3">
    <name type="scientific">Bacteroides acidifaciens</name>
    <dbReference type="NCBI Taxonomy" id="85831"/>
    <lineage>
        <taxon>Bacteria</taxon>
        <taxon>Pseudomonadati</taxon>
        <taxon>Bacteroidota</taxon>
        <taxon>Bacteroidia</taxon>
        <taxon>Bacteroidales</taxon>
        <taxon>Bacteroidaceae</taxon>
        <taxon>Bacteroides</taxon>
    </lineage>
</organism>
<dbReference type="AlphaFoldDB" id="A0A3L7Z2U1"/>
<dbReference type="Pfam" id="PF14292">
    <property type="entry name" value="SusE"/>
    <property type="match status" value="1"/>
</dbReference>
<evidence type="ECO:0000313" key="3">
    <source>
        <dbReference type="Proteomes" id="UP000267159"/>
    </source>
</evidence>
<dbReference type="STRING" id="1235814.GCA_000613385_04414"/>
<protein>
    <recommendedName>
        <fullName evidence="1">SusE outer membrane protein domain-containing protein</fullName>
    </recommendedName>
</protein>
<proteinExistence type="predicted"/>
<comment type="caution">
    <text evidence="2">The sequence shown here is derived from an EMBL/GenBank/DDBJ whole genome shotgun (WGS) entry which is preliminary data.</text>
</comment>